<dbReference type="InterPro" id="IPR025345">
    <property type="entry name" value="DUF4249"/>
</dbReference>
<sequence>MKFIITALVSFTFILVFSGCEKVIDVDLNDTEQKVVIEGFILHGDTVQRIRITKTQNFDESTAPPVVDNASITVIDNLGNAGTFTSVGNGWYELTNYPGFEGRTYTLTAVVDGNSYSGSSTLPAYQPLQDLYVEFYPFGTDTLISLVPAHFDQQGIANYYQFHVYVNGERDKTVYIQDDQFTDGNLVVEPLFVSDLAIGDTVRVDFFCIDKPIHTYFNQLGVNSSSQATPANPISNLNGGCVGYFSARTFDSRTIVVGQ</sequence>
<dbReference type="AlphaFoldDB" id="A0A556N0B6"/>
<reference evidence="1 2" key="1">
    <citation type="submission" date="2019-07" db="EMBL/GenBank/DDBJ databases">
        <authorList>
            <person name="Huq M.A."/>
        </authorList>
    </citation>
    <scope>NUCLEOTIDE SEQUENCE [LARGE SCALE GENOMIC DNA]</scope>
    <source>
        <strain evidence="1 2">MAH-3</strain>
    </source>
</reference>
<keyword evidence="2" id="KW-1185">Reference proteome</keyword>
<dbReference type="RefSeq" id="WP_144332580.1">
    <property type="nucleotide sequence ID" value="NZ_VLPL01000003.1"/>
</dbReference>
<gene>
    <name evidence="1" type="ORF">FO442_07675</name>
</gene>
<evidence type="ECO:0000313" key="1">
    <source>
        <dbReference type="EMBL" id="TSJ45624.1"/>
    </source>
</evidence>
<evidence type="ECO:0000313" key="2">
    <source>
        <dbReference type="Proteomes" id="UP000316008"/>
    </source>
</evidence>
<proteinExistence type="predicted"/>
<dbReference type="Pfam" id="PF14054">
    <property type="entry name" value="DUF4249"/>
    <property type="match status" value="1"/>
</dbReference>
<accession>A0A556N0B6</accession>
<dbReference type="EMBL" id="VLPL01000003">
    <property type="protein sequence ID" value="TSJ45624.1"/>
    <property type="molecule type" value="Genomic_DNA"/>
</dbReference>
<dbReference type="Proteomes" id="UP000316008">
    <property type="component" value="Unassembled WGS sequence"/>
</dbReference>
<dbReference type="PROSITE" id="PS51257">
    <property type="entry name" value="PROKAR_LIPOPROTEIN"/>
    <property type="match status" value="1"/>
</dbReference>
<protein>
    <submittedName>
        <fullName evidence="1">DUF4249 domain-containing protein</fullName>
    </submittedName>
</protein>
<comment type="caution">
    <text evidence="1">The sequence shown here is derived from an EMBL/GenBank/DDBJ whole genome shotgun (WGS) entry which is preliminary data.</text>
</comment>
<dbReference type="OrthoDB" id="637707at2"/>
<organism evidence="1 2">
    <name type="scientific">Fluviicola chungangensis</name>
    <dbReference type="NCBI Taxonomy" id="2597671"/>
    <lineage>
        <taxon>Bacteria</taxon>
        <taxon>Pseudomonadati</taxon>
        <taxon>Bacteroidota</taxon>
        <taxon>Flavobacteriia</taxon>
        <taxon>Flavobacteriales</taxon>
        <taxon>Crocinitomicaceae</taxon>
        <taxon>Fluviicola</taxon>
    </lineage>
</organism>
<name>A0A556N0B6_9FLAO</name>